<reference evidence="1 2" key="1">
    <citation type="submission" date="2017-04" db="EMBL/GenBank/DDBJ databases">
        <authorList>
            <person name="Afonso C.L."/>
            <person name="Miller P.J."/>
            <person name="Scott M.A."/>
            <person name="Spackman E."/>
            <person name="Goraichik I."/>
            <person name="Dimitrov K.M."/>
            <person name="Suarez D.L."/>
            <person name="Swayne D.E."/>
        </authorList>
    </citation>
    <scope>NUCLEOTIDE SEQUENCE [LARGE SCALE GENOMIC DNA]</scope>
</reference>
<evidence type="ECO:0000313" key="2">
    <source>
        <dbReference type="Proteomes" id="UP000240568"/>
    </source>
</evidence>
<accession>A0A2H4IAW8</accession>
<proteinExistence type="predicted"/>
<gene>
    <name evidence="1" type="ORF">Y3_053</name>
</gene>
<organism evidence="1 2">
    <name type="scientific">Erwinia phage vB_EamM_Y3</name>
    <dbReference type="NCBI Taxonomy" id="1983553"/>
    <lineage>
        <taxon>Viruses</taxon>
        <taxon>Duplodnaviria</taxon>
        <taxon>Heunggongvirae</taxon>
        <taxon>Uroviricota</taxon>
        <taxon>Caudoviricetes</taxon>
        <taxon>Sasquatchvirus</taxon>
        <taxon>Sasquatchvirus Y3</taxon>
    </lineage>
</organism>
<protein>
    <submittedName>
        <fullName evidence="1">Uncharacterized protein</fullName>
    </submittedName>
</protein>
<keyword evidence="2" id="KW-1185">Reference proteome</keyword>
<evidence type="ECO:0000313" key="1">
    <source>
        <dbReference type="EMBL" id="ARW58693.1"/>
    </source>
</evidence>
<sequence length="40" mass="4537">MMIPSELEFSTLTSRVDSEYEARSHVSAKIMTYLISGRSL</sequence>
<name>A0A2H4IAW8_9CAUD</name>
<dbReference type="Proteomes" id="UP000240568">
    <property type="component" value="Segment"/>
</dbReference>
<dbReference type="EMBL" id="KY984068">
    <property type="protein sequence ID" value="ARW58693.1"/>
    <property type="molecule type" value="Genomic_DNA"/>
</dbReference>